<dbReference type="Pfam" id="PF00188">
    <property type="entry name" value="CAP"/>
    <property type="match status" value="1"/>
</dbReference>
<dbReference type="GeneID" id="118414273"/>
<evidence type="ECO:0000259" key="1">
    <source>
        <dbReference type="SMART" id="SM00198"/>
    </source>
</evidence>
<dbReference type="Proteomes" id="UP000001554">
    <property type="component" value="Chromosome 4"/>
</dbReference>
<dbReference type="InterPro" id="IPR035940">
    <property type="entry name" value="CAP_sf"/>
</dbReference>
<dbReference type="SUPFAM" id="SSF55797">
    <property type="entry name" value="PR-1-like"/>
    <property type="match status" value="1"/>
</dbReference>
<dbReference type="PRINTS" id="PR00837">
    <property type="entry name" value="V5TPXLIKE"/>
</dbReference>
<organism evidence="2 3">
    <name type="scientific">Branchiostoma floridae</name>
    <name type="common">Florida lancelet</name>
    <name type="synonym">Amphioxus</name>
    <dbReference type="NCBI Taxonomy" id="7739"/>
    <lineage>
        <taxon>Eukaryota</taxon>
        <taxon>Metazoa</taxon>
        <taxon>Chordata</taxon>
        <taxon>Cephalochordata</taxon>
        <taxon>Leptocardii</taxon>
        <taxon>Amphioxiformes</taxon>
        <taxon>Branchiostomatidae</taxon>
        <taxon>Branchiostoma</taxon>
    </lineage>
</organism>
<feature type="domain" description="SCP" evidence="1">
    <location>
        <begin position="127"/>
        <end position="269"/>
    </location>
</feature>
<dbReference type="PANTHER" id="PTHR10334">
    <property type="entry name" value="CYSTEINE-RICH SECRETORY PROTEIN-RELATED"/>
    <property type="match status" value="1"/>
</dbReference>
<dbReference type="InterPro" id="IPR001283">
    <property type="entry name" value="CRISP-related"/>
</dbReference>
<dbReference type="AlphaFoldDB" id="A0A9J7L0W9"/>
<evidence type="ECO:0000313" key="2">
    <source>
        <dbReference type="Proteomes" id="UP000001554"/>
    </source>
</evidence>
<keyword evidence="2" id="KW-1185">Reference proteome</keyword>
<accession>A0A9J7L0W9</accession>
<dbReference type="SMART" id="SM00198">
    <property type="entry name" value="SCP"/>
    <property type="match status" value="1"/>
</dbReference>
<dbReference type="Gene3D" id="3.40.33.10">
    <property type="entry name" value="CAP"/>
    <property type="match status" value="1"/>
</dbReference>
<reference evidence="3" key="2">
    <citation type="submission" date="2025-08" db="UniProtKB">
        <authorList>
            <consortium name="RefSeq"/>
        </authorList>
    </citation>
    <scope>IDENTIFICATION</scope>
    <source>
        <strain evidence="3">S238N-H82</strain>
        <tissue evidence="3">Testes</tissue>
    </source>
</reference>
<dbReference type="OrthoDB" id="337038at2759"/>
<name>A0A9J7L0W9_BRAFL</name>
<proteinExistence type="predicted"/>
<evidence type="ECO:0000313" key="3">
    <source>
        <dbReference type="RefSeq" id="XP_035674094.1"/>
    </source>
</evidence>
<dbReference type="InterPro" id="IPR014044">
    <property type="entry name" value="CAP_dom"/>
</dbReference>
<protein>
    <submittedName>
        <fullName evidence="3">Protein PRY2-like</fullName>
    </submittedName>
</protein>
<reference evidence="2" key="1">
    <citation type="journal article" date="2020" name="Nat. Ecol. Evol.">
        <title>Deeply conserved synteny resolves early events in vertebrate evolution.</title>
        <authorList>
            <person name="Simakov O."/>
            <person name="Marletaz F."/>
            <person name="Yue J.X."/>
            <person name="O'Connell B."/>
            <person name="Jenkins J."/>
            <person name="Brandt A."/>
            <person name="Calef R."/>
            <person name="Tung C.H."/>
            <person name="Huang T.K."/>
            <person name="Schmutz J."/>
            <person name="Satoh N."/>
            <person name="Yu J.K."/>
            <person name="Putnam N.H."/>
            <person name="Green R.E."/>
            <person name="Rokhsar D.S."/>
        </authorList>
    </citation>
    <scope>NUCLEOTIDE SEQUENCE [LARGE SCALE GENOMIC DNA]</scope>
    <source>
        <strain evidence="2">S238N-H82</strain>
    </source>
</reference>
<gene>
    <name evidence="3" type="primary">LOC118414273</name>
</gene>
<dbReference type="KEGG" id="bfo:118414273"/>
<dbReference type="OMA" id="TIIVARY"/>
<dbReference type="RefSeq" id="XP_035674094.1">
    <property type="nucleotide sequence ID" value="XM_035818201.1"/>
</dbReference>
<sequence length="279" mass="31871">MELMADAMKAKNDISKRSVLQDCNGMDSCNCYFNKHRVGCASDEMKTQCPAACEQCIPAPGSCTNMLPDSTCNYFMTKGYLDISHYQYFMSCRCTKASGLCTDTQDQETTDVTDTDIQGQETTDEVQFRENCLKYHNLKRPNHNAGNLTWDEKCAEEATKAAKRQKGGRLVHTRRRYRTWGNVVHGENLAYMTRATPKAVIEYWYKEKVNYNQGCQTNPVECFRRGKRNRKFDISHFAQLVWKKTEKVGCGKEGNVIACMYGPTGNVLKTQEFRDNVDP</sequence>